<dbReference type="Proteomes" id="UP001433071">
    <property type="component" value="Unassembled WGS sequence"/>
</dbReference>
<protein>
    <submittedName>
        <fullName evidence="1">Uncharacterized protein</fullName>
    </submittedName>
</protein>
<organism evidence="1 2">
    <name type="scientific">Mesorhizobium caraganae</name>
    <dbReference type="NCBI Taxonomy" id="483206"/>
    <lineage>
        <taxon>Bacteria</taxon>
        <taxon>Pseudomonadati</taxon>
        <taxon>Pseudomonadota</taxon>
        <taxon>Alphaproteobacteria</taxon>
        <taxon>Hyphomicrobiales</taxon>
        <taxon>Phyllobacteriaceae</taxon>
        <taxon>Mesorhizobium</taxon>
    </lineage>
</organism>
<name>A0ABV1YVD5_9HYPH</name>
<gene>
    <name evidence="1" type="ORF">NKI36_06535</name>
</gene>
<comment type="caution">
    <text evidence="1">The sequence shown here is derived from an EMBL/GenBank/DDBJ whole genome shotgun (WGS) entry which is preliminary data.</text>
</comment>
<keyword evidence="2" id="KW-1185">Reference proteome</keyword>
<reference evidence="1 2" key="1">
    <citation type="journal article" date="2024" name="Proc. Natl. Acad. Sci. U.S.A.">
        <title>The evolutionary genomics of adaptation to stress in wild rhizobium bacteria.</title>
        <authorList>
            <person name="Kehlet-Delgado H."/>
            <person name="Montoya A.P."/>
            <person name="Jensen K.T."/>
            <person name="Wendlandt C.E."/>
            <person name="Dexheimer C."/>
            <person name="Roberts M."/>
            <person name="Torres Martinez L."/>
            <person name="Friesen M.L."/>
            <person name="Griffitts J.S."/>
            <person name="Porter S.S."/>
        </authorList>
    </citation>
    <scope>NUCLEOTIDE SEQUENCE [LARGE SCALE GENOMIC DNA]</scope>
    <source>
        <strain evidence="1 2">M0641</strain>
    </source>
</reference>
<evidence type="ECO:0000313" key="1">
    <source>
        <dbReference type="EMBL" id="MER9403705.1"/>
    </source>
</evidence>
<accession>A0ABV1YVD5</accession>
<dbReference type="RefSeq" id="WP_352556797.1">
    <property type="nucleotide sequence ID" value="NZ_JAMYQB010000003.1"/>
</dbReference>
<evidence type="ECO:0000313" key="2">
    <source>
        <dbReference type="Proteomes" id="UP001433071"/>
    </source>
</evidence>
<sequence>MKPEQRARKWIEKKAKKGVRSHPVGTIAFYGPDDRRATKAAVAIIPDQHSDATEMRRWFAETGDLRKDDTVFGEIAAFLQEHEVHSVVMVDGILGCPHEEGTDYPAGGVCPRCPYWVGRDRWSGKLKAY</sequence>
<dbReference type="EMBL" id="JAMYQB010000003">
    <property type="protein sequence ID" value="MER9403705.1"/>
    <property type="molecule type" value="Genomic_DNA"/>
</dbReference>
<proteinExistence type="predicted"/>